<keyword evidence="1" id="KW-1133">Transmembrane helix</keyword>
<dbReference type="EMBL" id="CP045650">
    <property type="protein sequence ID" value="QGA12274.1"/>
    <property type="molecule type" value="Genomic_DNA"/>
</dbReference>
<dbReference type="AlphaFoldDB" id="A0A5Q0P6A1"/>
<feature type="transmembrane region" description="Helical" evidence="1">
    <location>
        <begin position="68"/>
        <end position="87"/>
    </location>
</feature>
<keyword evidence="1" id="KW-0472">Membrane</keyword>
<evidence type="ECO:0000256" key="1">
    <source>
        <dbReference type="SAM" id="Phobius"/>
    </source>
</evidence>
<organism evidence="2 5">
    <name type="scientific">Acinetobacter wanghuae</name>
    <dbReference type="NCBI Taxonomy" id="2662362"/>
    <lineage>
        <taxon>Bacteria</taxon>
        <taxon>Pseudomonadati</taxon>
        <taxon>Pseudomonadota</taxon>
        <taxon>Gammaproteobacteria</taxon>
        <taxon>Moraxellales</taxon>
        <taxon>Moraxellaceae</taxon>
        <taxon>Acinetobacter</taxon>
    </lineage>
</organism>
<dbReference type="RefSeq" id="WP_153373333.1">
    <property type="nucleotide sequence ID" value="NZ_CP045650.1"/>
</dbReference>
<feature type="transmembrane region" description="Helical" evidence="1">
    <location>
        <begin position="37"/>
        <end position="56"/>
    </location>
</feature>
<evidence type="ECO:0000313" key="4">
    <source>
        <dbReference type="Proteomes" id="UP000327478"/>
    </source>
</evidence>
<dbReference type="Proteomes" id="UP000327478">
    <property type="component" value="Chromosome"/>
</dbReference>
<dbReference type="EMBL" id="WITK01000001">
    <property type="protein sequence ID" value="MQW90923.1"/>
    <property type="molecule type" value="Genomic_DNA"/>
</dbReference>
<keyword evidence="4" id="KW-1185">Reference proteome</keyword>
<protein>
    <submittedName>
        <fullName evidence="2">Uncharacterized protein</fullName>
    </submittedName>
</protein>
<feature type="transmembrane region" description="Helical" evidence="1">
    <location>
        <begin position="99"/>
        <end position="118"/>
    </location>
</feature>
<accession>A0A5Q0P6A1</accession>
<feature type="transmembrane region" description="Helical" evidence="1">
    <location>
        <begin position="12"/>
        <end position="31"/>
    </location>
</feature>
<reference evidence="4 5" key="1">
    <citation type="submission" date="2019-10" db="EMBL/GenBank/DDBJ databases">
        <authorList>
            <person name="Dong K."/>
        </authorList>
    </citation>
    <scope>NUCLEOTIDE SEQUENCE [LARGE SCALE GENOMIC DNA]</scope>
    <source>
        <strain evidence="4">dk386</strain>
        <strain evidence="3">Dk386</strain>
        <strain evidence="2">Dk771</strain>
        <strain evidence="5">dk771</strain>
    </source>
</reference>
<name>A0A5Q0P6A1_9GAMM</name>
<proteinExistence type="predicted"/>
<evidence type="ECO:0000313" key="2">
    <source>
        <dbReference type="EMBL" id="MQW90923.1"/>
    </source>
</evidence>
<gene>
    <name evidence="3" type="ORF">GFH30_02030</name>
    <name evidence="2" type="ORF">GHJ48_00670</name>
</gene>
<sequence>MLEFWFNPQISILKKILIFVVAALVTAALYWMEPLKLDAILMFAGTGIIFLICRYCKVHFASLQPTSLLYRLLTWIPIALLLALIFMNMKDGEILLPGVQGVGFMTLAICLFSPLSLLNQNTQNSTNA</sequence>
<evidence type="ECO:0000313" key="3">
    <source>
        <dbReference type="EMBL" id="QGA12274.1"/>
    </source>
</evidence>
<evidence type="ECO:0000313" key="5">
    <source>
        <dbReference type="Proteomes" id="UP000480556"/>
    </source>
</evidence>
<keyword evidence="1" id="KW-0812">Transmembrane</keyword>
<dbReference type="Proteomes" id="UP000480556">
    <property type="component" value="Unassembled WGS sequence"/>
</dbReference>